<organism evidence="1">
    <name type="scientific">marine metagenome</name>
    <dbReference type="NCBI Taxonomy" id="408172"/>
    <lineage>
        <taxon>unclassified sequences</taxon>
        <taxon>metagenomes</taxon>
        <taxon>ecological metagenomes</taxon>
    </lineage>
</organism>
<name>A0A382JPK3_9ZZZZ</name>
<dbReference type="AlphaFoldDB" id="A0A382JPK3"/>
<gene>
    <name evidence="1" type="ORF">METZ01_LOCUS266459</name>
</gene>
<reference evidence="1" key="1">
    <citation type="submission" date="2018-05" db="EMBL/GenBank/DDBJ databases">
        <authorList>
            <person name="Lanie J.A."/>
            <person name="Ng W.-L."/>
            <person name="Kazmierczak K.M."/>
            <person name="Andrzejewski T.M."/>
            <person name="Davidsen T.M."/>
            <person name="Wayne K.J."/>
            <person name="Tettelin H."/>
            <person name="Glass J.I."/>
            <person name="Rusch D."/>
            <person name="Podicherti R."/>
            <person name="Tsui H.-C.T."/>
            <person name="Winkler M.E."/>
        </authorList>
    </citation>
    <scope>NUCLEOTIDE SEQUENCE</scope>
</reference>
<evidence type="ECO:0000313" key="1">
    <source>
        <dbReference type="EMBL" id="SVC13605.1"/>
    </source>
</evidence>
<protein>
    <submittedName>
        <fullName evidence="1">Uncharacterized protein</fullName>
    </submittedName>
</protein>
<feature type="non-terminal residue" evidence="1">
    <location>
        <position position="1"/>
    </location>
</feature>
<accession>A0A382JPK3</accession>
<proteinExistence type="predicted"/>
<dbReference type="EMBL" id="UINC01075432">
    <property type="protein sequence ID" value="SVC13605.1"/>
    <property type="molecule type" value="Genomic_DNA"/>
</dbReference>
<sequence>VKNNFDSRRRSFLKSLLALGTIITSEWLLPSY</sequence>
<feature type="non-terminal residue" evidence="1">
    <location>
        <position position="32"/>
    </location>
</feature>